<feature type="region of interest" description="Disordered" evidence="1">
    <location>
        <begin position="1"/>
        <end position="68"/>
    </location>
</feature>
<evidence type="ECO:0000313" key="3">
    <source>
        <dbReference type="Proteomes" id="UP000559256"/>
    </source>
</evidence>
<keyword evidence="3" id="KW-1185">Reference proteome</keyword>
<dbReference type="Proteomes" id="UP000559256">
    <property type="component" value="Unassembled WGS sequence"/>
</dbReference>
<accession>A0A8H5G5I8</accession>
<evidence type="ECO:0000313" key="2">
    <source>
        <dbReference type="EMBL" id="KAF5358636.1"/>
    </source>
</evidence>
<protein>
    <submittedName>
        <fullName evidence="2">Uncharacterized protein</fullName>
    </submittedName>
</protein>
<dbReference type="AlphaFoldDB" id="A0A8H5G5I8"/>
<evidence type="ECO:0000256" key="1">
    <source>
        <dbReference type="SAM" id="MobiDB-lite"/>
    </source>
</evidence>
<dbReference type="EMBL" id="JAACJM010000049">
    <property type="protein sequence ID" value="KAF5358636.1"/>
    <property type="molecule type" value="Genomic_DNA"/>
</dbReference>
<feature type="compositionally biased region" description="Polar residues" evidence="1">
    <location>
        <begin position="45"/>
        <end position="58"/>
    </location>
</feature>
<sequence>MENRTLAVGETRATPTERPNDHANTFSNASSSSEEEEQAMAGPGQTISNLSNSSTSAPPDQHEENQKYSIFEGASEIDFVAENEIFQAGDGRYAVEGFNQAQDMTFDSGFQLTAVGELHQGRVGPDDVSSSGAGGAGMKHFGQAKRMTFKGTKMQFIARKVEERVPAE</sequence>
<gene>
    <name evidence="2" type="ORF">D9758_007684</name>
</gene>
<organism evidence="2 3">
    <name type="scientific">Tetrapyrgos nigripes</name>
    <dbReference type="NCBI Taxonomy" id="182062"/>
    <lineage>
        <taxon>Eukaryota</taxon>
        <taxon>Fungi</taxon>
        <taxon>Dikarya</taxon>
        <taxon>Basidiomycota</taxon>
        <taxon>Agaricomycotina</taxon>
        <taxon>Agaricomycetes</taxon>
        <taxon>Agaricomycetidae</taxon>
        <taxon>Agaricales</taxon>
        <taxon>Marasmiineae</taxon>
        <taxon>Marasmiaceae</taxon>
        <taxon>Tetrapyrgos</taxon>
    </lineage>
</organism>
<proteinExistence type="predicted"/>
<comment type="caution">
    <text evidence="2">The sequence shown here is derived from an EMBL/GenBank/DDBJ whole genome shotgun (WGS) entry which is preliminary data.</text>
</comment>
<reference evidence="2 3" key="1">
    <citation type="journal article" date="2020" name="ISME J.">
        <title>Uncovering the hidden diversity of litter-decomposition mechanisms in mushroom-forming fungi.</title>
        <authorList>
            <person name="Floudas D."/>
            <person name="Bentzer J."/>
            <person name="Ahren D."/>
            <person name="Johansson T."/>
            <person name="Persson P."/>
            <person name="Tunlid A."/>
        </authorList>
    </citation>
    <scope>NUCLEOTIDE SEQUENCE [LARGE SCALE GENOMIC DNA]</scope>
    <source>
        <strain evidence="2 3">CBS 291.85</strain>
    </source>
</reference>
<name>A0A8H5G5I8_9AGAR</name>